<dbReference type="AlphaFoldDB" id="A0A4U1J158"/>
<name>A0A4U1J158_9BACT</name>
<evidence type="ECO:0000313" key="1">
    <source>
        <dbReference type="EMBL" id="TKD00682.1"/>
    </source>
</evidence>
<proteinExistence type="predicted"/>
<reference evidence="1 2" key="1">
    <citation type="submission" date="2019-04" db="EMBL/GenBank/DDBJ databases">
        <authorList>
            <person name="Li Y."/>
            <person name="Wang J."/>
        </authorList>
    </citation>
    <scope>NUCLEOTIDE SEQUENCE [LARGE SCALE GENOMIC DNA]</scope>
    <source>
        <strain evidence="1 2">DSM 14668</strain>
    </source>
</reference>
<comment type="caution">
    <text evidence="1">The sequence shown here is derived from an EMBL/GenBank/DDBJ whole genome shotgun (WGS) entry which is preliminary data.</text>
</comment>
<dbReference type="Proteomes" id="UP000309215">
    <property type="component" value="Unassembled WGS sequence"/>
</dbReference>
<gene>
    <name evidence="1" type="ORF">E8A74_33810</name>
</gene>
<evidence type="ECO:0000313" key="2">
    <source>
        <dbReference type="Proteomes" id="UP000309215"/>
    </source>
</evidence>
<dbReference type="EMBL" id="SSMQ01000045">
    <property type="protein sequence ID" value="TKD00682.1"/>
    <property type="molecule type" value="Genomic_DNA"/>
</dbReference>
<keyword evidence="2" id="KW-1185">Reference proteome</keyword>
<dbReference type="RefSeq" id="WP_136933235.1">
    <property type="nucleotide sequence ID" value="NZ_SSMQ01000045.1"/>
</dbReference>
<organism evidence="1 2">
    <name type="scientific">Polyangium fumosum</name>
    <dbReference type="NCBI Taxonomy" id="889272"/>
    <lineage>
        <taxon>Bacteria</taxon>
        <taxon>Pseudomonadati</taxon>
        <taxon>Myxococcota</taxon>
        <taxon>Polyangia</taxon>
        <taxon>Polyangiales</taxon>
        <taxon>Polyangiaceae</taxon>
        <taxon>Polyangium</taxon>
    </lineage>
</organism>
<accession>A0A4U1J158</accession>
<sequence length="182" mass="19084">MLLSAGNTFLVGLVGALFFVGCGDGKVDPHHPGTFLGTYEVSATRETTTCGQNALGSPATWEFEVRLSRGDGDLYWDSGAEVTPGTLGSDGRRFSFTTSLVVDMRAGETPSNLPPCTIVRGDRAEGLLDEDEGGFTGELAYSFTPSQGSNCTDLVTGAQPTFAALPCTMTYVLSAERTVAPP</sequence>
<dbReference type="OrthoDB" id="5514778at2"/>
<protein>
    <submittedName>
        <fullName evidence="1">Uncharacterized protein</fullName>
    </submittedName>
</protein>